<dbReference type="PANTHER" id="PTHR46696">
    <property type="entry name" value="P450, PUTATIVE (EUROFUNG)-RELATED"/>
    <property type="match status" value="1"/>
</dbReference>
<dbReference type="AlphaFoldDB" id="A0A841HL66"/>
<proteinExistence type="inferred from homology"/>
<sequence>MSNSPESHKSLNEYDPTLPETFDSEHQEFAQLRSRCPVAHSTAFDGFWAVTRYDDIHRILMEPQTYITSVRNVVPGSSTTGRRPPLHLNPPEHTPYRRAIDRALSAKRVAMIEPATRRIASTLMRDLVARGEGDLVEHFASPLPAYVFGEWMGLTQDQTSVLWNTAKAYVKAWEAFDKSSVAVAAEHLARMAAEVIEERRREPRDPMMDPTSSLLAERDANGEPFPDVLLAGCVRQVLVVGLVAPPIVMGSIAVHLSRDPALQKQLRADPSLIPDAIEEFLRLYTPYRGFARSAAHEVELHGRKICPGEAIALVYASANRDETVFPDPDKFQLRRPNIKQHLAFGRGPHTCAGIPLARQQLNVALEELLRQTSHFELCGDLHMSGMPELGPICVPLRMTRA</sequence>
<dbReference type="PANTHER" id="PTHR46696:SF6">
    <property type="entry name" value="P450, PUTATIVE (EUROFUNG)-RELATED"/>
    <property type="match status" value="1"/>
</dbReference>
<evidence type="ECO:0000313" key="4">
    <source>
        <dbReference type="EMBL" id="MBB6093807.1"/>
    </source>
</evidence>
<evidence type="ECO:0000256" key="1">
    <source>
        <dbReference type="ARBA" id="ARBA00010617"/>
    </source>
</evidence>
<dbReference type="PROSITE" id="PS00086">
    <property type="entry name" value="CYTOCHROME_P450"/>
    <property type="match status" value="1"/>
</dbReference>
<gene>
    <name evidence="4" type="ORF">HNQ60_002688</name>
</gene>
<evidence type="ECO:0000256" key="3">
    <source>
        <dbReference type="SAM" id="MobiDB-lite"/>
    </source>
</evidence>
<dbReference type="GO" id="GO:0020037">
    <property type="term" value="F:heme binding"/>
    <property type="evidence" value="ECO:0007669"/>
    <property type="project" value="InterPro"/>
</dbReference>
<dbReference type="SUPFAM" id="SSF48264">
    <property type="entry name" value="Cytochrome P450"/>
    <property type="match status" value="1"/>
</dbReference>
<dbReference type="RefSeq" id="WP_184332528.1">
    <property type="nucleotide sequence ID" value="NZ_JACHHZ010000003.1"/>
</dbReference>
<evidence type="ECO:0000256" key="2">
    <source>
        <dbReference type="RuleBase" id="RU000461"/>
    </source>
</evidence>
<comment type="caution">
    <text evidence="4">The sequence shown here is derived from an EMBL/GenBank/DDBJ whole genome shotgun (WGS) entry which is preliminary data.</text>
</comment>
<dbReference type="PRINTS" id="PR00359">
    <property type="entry name" value="BP450"/>
</dbReference>
<name>A0A841HL66_9GAMM</name>
<dbReference type="Gene3D" id="1.10.630.10">
    <property type="entry name" value="Cytochrome P450"/>
    <property type="match status" value="1"/>
</dbReference>
<keyword evidence="2" id="KW-0479">Metal-binding</keyword>
<keyword evidence="2" id="KW-0349">Heme</keyword>
<dbReference type="InterPro" id="IPR002397">
    <property type="entry name" value="Cyt_P450_B"/>
</dbReference>
<dbReference type="InterPro" id="IPR001128">
    <property type="entry name" value="Cyt_P450"/>
</dbReference>
<keyword evidence="2" id="KW-0560">Oxidoreductase</keyword>
<protein>
    <submittedName>
        <fullName evidence="4">Cytochrome P450</fullName>
    </submittedName>
</protein>
<keyword evidence="2" id="KW-0408">Iron</keyword>
<accession>A0A841HL66</accession>
<feature type="region of interest" description="Disordered" evidence="3">
    <location>
        <begin position="1"/>
        <end position="20"/>
    </location>
</feature>
<dbReference type="Proteomes" id="UP000588068">
    <property type="component" value="Unassembled WGS sequence"/>
</dbReference>
<keyword evidence="5" id="KW-1185">Reference proteome</keyword>
<feature type="compositionally biased region" description="Basic and acidic residues" evidence="3">
    <location>
        <begin position="1"/>
        <end position="12"/>
    </location>
</feature>
<dbReference type="InterPro" id="IPR036396">
    <property type="entry name" value="Cyt_P450_sf"/>
</dbReference>
<reference evidence="4 5" key="1">
    <citation type="submission" date="2020-08" db="EMBL/GenBank/DDBJ databases">
        <title>Genomic Encyclopedia of Type Strains, Phase IV (KMG-IV): sequencing the most valuable type-strain genomes for metagenomic binning, comparative biology and taxonomic classification.</title>
        <authorList>
            <person name="Goeker M."/>
        </authorList>
    </citation>
    <scope>NUCLEOTIDE SEQUENCE [LARGE SCALE GENOMIC DNA]</scope>
    <source>
        <strain evidence="4 5">DSM 26723</strain>
    </source>
</reference>
<dbReference type="EMBL" id="JACHHZ010000003">
    <property type="protein sequence ID" value="MBB6093807.1"/>
    <property type="molecule type" value="Genomic_DNA"/>
</dbReference>
<comment type="similarity">
    <text evidence="1 2">Belongs to the cytochrome P450 family.</text>
</comment>
<keyword evidence="2" id="KW-0503">Monooxygenase</keyword>
<dbReference type="GO" id="GO:0016705">
    <property type="term" value="F:oxidoreductase activity, acting on paired donors, with incorporation or reduction of molecular oxygen"/>
    <property type="evidence" value="ECO:0007669"/>
    <property type="project" value="InterPro"/>
</dbReference>
<dbReference type="GO" id="GO:0005506">
    <property type="term" value="F:iron ion binding"/>
    <property type="evidence" value="ECO:0007669"/>
    <property type="project" value="InterPro"/>
</dbReference>
<dbReference type="InterPro" id="IPR017972">
    <property type="entry name" value="Cyt_P450_CS"/>
</dbReference>
<evidence type="ECO:0000313" key="5">
    <source>
        <dbReference type="Proteomes" id="UP000588068"/>
    </source>
</evidence>
<dbReference type="Pfam" id="PF00067">
    <property type="entry name" value="p450"/>
    <property type="match status" value="1"/>
</dbReference>
<organism evidence="4 5">
    <name type="scientific">Povalibacter uvarum</name>
    <dbReference type="NCBI Taxonomy" id="732238"/>
    <lineage>
        <taxon>Bacteria</taxon>
        <taxon>Pseudomonadati</taxon>
        <taxon>Pseudomonadota</taxon>
        <taxon>Gammaproteobacteria</taxon>
        <taxon>Steroidobacterales</taxon>
        <taxon>Steroidobacteraceae</taxon>
        <taxon>Povalibacter</taxon>
    </lineage>
</organism>
<dbReference type="GO" id="GO:0004497">
    <property type="term" value="F:monooxygenase activity"/>
    <property type="evidence" value="ECO:0007669"/>
    <property type="project" value="UniProtKB-KW"/>
</dbReference>
<feature type="region of interest" description="Disordered" evidence="3">
    <location>
        <begin position="74"/>
        <end position="94"/>
    </location>
</feature>